<keyword evidence="7" id="KW-0812">Transmembrane</keyword>
<name>A0A1H5HCK4_9FLAO</name>
<evidence type="ECO:0000256" key="4">
    <source>
        <dbReference type="ARBA" id="ARBA00022982"/>
    </source>
</evidence>
<accession>A0A1H5HCK4</accession>
<evidence type="ECO:0000259" key="8">
    <source>
        <dbReference type="PROSITE" id="PS51379"/>
    </source>
</evidence>
<proteinExistence type="predicted"/>
<protein>
    <submittedName>
        <fullName evidence="9">Cytochrome c oxidase accessory protein FixG</fullName>
    </submittedName>
</protein>
<evidence type="ECO:0000256" key="2">
    <source>
        <dbReference type="ARBA" id="ARBA00022485"/>
    </source>
</evidence>
<feature type="transmembrane region" description="Helical" evidence="7">
    <location>
        <begin position="157"/>
        <end position="176"/>
    </location>
</feature>
<evidence type="ECO:0000256" key="3">
    <source>
        <dbReference type="ARBA" id="ARBA00022723"/>
    </source>
</evidence>
<feature type="transmembrane region" description="Helical" evidence="7">
    <location>
        <begin position="339"/>
        <end position="357"/>
    </location>
</feature>
<keyword evidence="3" id="KW-0479">Metal-binding</keyword>
<evidence type="ECO:0000256" key="7">
    <source>
        <dbReference type="SAM" id="Phobius"/>
    </source>
</evidence>
<evidence type="ECO:0000256" key="5">
    <source>
        <dbReference type="ARBA" id="ARBA00023004"/>
    </source>
</evidence>
<dbReference type="Proteomes" id="UP000199448">
    <property type="component" value="Unassembled WGS sequence"/>
</dbReference>
<keyword evidence="5" id="KW-0408">Iron</keyword>
<evidence type="ECO:0000313" key="9">
    <source>
        <dbReference type="EMBL" id="SEE25717.1"/>
    </source>
</evidence>
<dbReference type="SUPFAM" id="SSF54862">
    <property type="entry name" value="4Fe-4S ferredoxins"/>
    <property type="match status" value="1"/>
</dbReference>
<dbReference type="NCBIfam" id="TIGR02745">
    <property type="entry name" value="ccoG_rdxA_fixG"/>
    <property type="match status" value="1"/>
</dbReference>
<dbReference type="AlphaFoldDB" id="A0A1H5HCK4"/>
<keyword evidence="4" id="KW-0249">Electron transport</keyword>
<dbReference type="Pfam" id="PF11614">
    <property type="entry name" value="FixG_C"/>
    <property type="match status" value="1"/>
</dbReference>
<organism evidence="9 10">
    <name type="scientific">Salinimicrobium catena</name>
    <dbReference type="NCBI Taxonomy" id="390640"/>
    <lineage>
        <taxon>Bacteria</taxon>
        <taxon>Pseudomonadati</taxon>
        <taxon>Bacteroidota</taxon>
        <taxon>Flavobacteriia</taxon>
        <taxon>Flavobacteriales</taxon>
        <taxon>Flavobacteriaceae</taxon>
        <taxon>Salinimicrobium</taxon>
    </lineage>
</organism>
<feature type="transmembrane region" description="Helical" evidence="7">
    <location>
        <begin position="36"/>
        <end position="54"/>
    </location>
</feature>
<feature type="transmembrane region" description="Helical" evidence="7">
    <location>
        <begin position="83"/>
        <end position="104"/>
    </location>
</feature>
<dbReference type="Gene3D" id="2.60.40.10">
    <property type="entry name" value="Immunoglobulins"/>
    <property type="match status" value="1"/>
</dbReference>
<keyword evidence="10" id="KW-1185">Reference proteome</keyword>
<dbReference type="PANTHER" id="PTHR30176">
    <property type="entry name" value="FERREDOXIN-TYPE PROTEIN NAPH"/>
    <property type="match status" value="1"/>
</dbReference>
<keyword evidence="7" id="KW-0472">Membrane</keyword>
<dbReference type="PANTHER" id="PTHR30176:SF3">
    <property type="entry name" value="FERREDOXIN-TYPE PROTEIN NAPH"/>
    <property type="match status" value="1"/>
</dbReference>
<keyword evidence="7" id="KW-1133">Transmembrane helix</keyword>
<dbReference type="Pfam" id="PF13746">
    <property type="entry name" value="Fer4_18"/>
    <property type="match status" value="1"/>
</dbReference>
<reference evidence="9 10" key="1">
    <citation type="submission" date="2016-10" db="EMBL/GenBank/DDBJ databases">
        <authorList>
            <person name="de Groot N.N."/>
        </authorList>
    </citation>
    <scope>NUCLEOTIDE SEQUENCE [LARGE SCALE GENOMIC DNA]</scope>
    <source>
        <strain evidence="9 10">DSM 23553</strain>
    </source>
</reference>
<dbReference type="GO" id="GO:0051539">
    <property type="term" value="F:4 iron, 4 sulfur cluster binding"/>
    <property type="evidence" value="ECO:0007669"/>
    <property type="project" value="UniProtKB-KW"/>
</dbReference>
<dbReference type="GO" id="GO:0046872">
    <property type="term" value="F:metal ion binding"/>
    <property type="evidence" value="ECO:0007669"/>
    <property type="project" value="UniProtKB-KW"/>
</dbReference>
<dbReference type="InterPro" id="IPR014116">
    <property type="entry name" value="Cyt_c_oxidase_cbb3_FixG"/>
</dbReference>
<dbReference type="InterPro" id="IPR051684">
    <property type="entry name" value="Electron_Trans/Redox"/>
</dbReference>
<keyword evidence="2" id="KW-0004">4Fe-4S</keyword>
<dbReference type="Gene3D" id="3.30.70.20">
    <property type="match status" value="1"/>
</dbReference>
<dbReference type="InterPro" id="IPR032879">
    <property type="entry name" value="FixG_C"/>
</dbReference>
<evidence type="ECO:0000313" key="10">
    <source>
        <dbReference type="Proteomes" id="UP000199448"/>
    </source>
</evidence>
<keyword evidence="1" id="KW-0813">Transport</keyword>
<gene>
    <name evidence="9" type="ORF">SAMN04488034_101131</name>
</gene>
<dbReference type="InterPro" id="IPR017900">
    <property type="entry name" value="4Fe4S_Fe_S_CS"/>
</dbReference>
<dbReference type="InterPro" id="IPR017896">
    <property type="entry name" value="4Fe4S_Fe-S-bd"/>
</dbReference>
<evidence type="ECO:0000256" key="6">
    <source>
        <dbReference type="ARBA" id="ARBA00023014"/>
    </source>
</evidence>
<sequence length="472" mass="54330">MSNKSVSYRDRIGTMNDEGKRAWVYPKKPAGNFYKYRTWFTWFLLIFLIASPFIRVNGNQFMMFNVLGREFYIFGFPFWPQDFYIGVTAMIIGVLFVTLFTNAYGRIFCGWICPQTIFMEMVFRKVEYWIEGDRGAQMRLDKQEWNADKIRKKGIKWFIFFLISFGIANVFLAYLVGSDRLLQYITAGPIENLSTFTALMIFTGVFYFIFAWFREQVCTIACPYGRLQSVLLDNRSVVVAYNHKRGERQLGRSKFKKNENRADLGKGDCIDCSQCVQVCPTGIDIRNGTQLECINCTACIDACDAMMEKVDLPKGLIGYYSEEDIENERKFTFTPRMKGYAAILFVLVGILSGMLFLRNDVEATILRLPGQLYEAKENNMISNVYTFKLINKTTGSFENVSFRLLSHEGKIESVTHQNIMVPEKGLAEGTLFIEINKALLDAEKSNVEIGIYSDNELIETTSTNFMGPRSFR</sequence>
<dbReference type="STRING" id="390640.SAMN04488034_101131"/>
<dbReference type="InterPro" id="IPR013783">
    <property type="entry name" value="Ig-like_fold"/>
</dbReference>
<dbReference type="GO" id="GO:0005886">
    <property type="term" value="C:plasma membrane"/>
    <property type="evidence" value="ECO:0007669"/>
    <property type="project" value="TreeGrafter"/>
</dbReference>
<dbReference type="PROSITE" id="PS00198">
    <property type="entry name" value="4FE4S_FER_1"/>
    <property type="match status" value="1"/>
</dbReference>
<dbReference type="PROSITE" id="PS51379">
    <property type="entry name" value="4FE4S_FER_2"/>
    <property type="match status" value="1"/>
</dbReference>
<dbReference type="EMBL" id="FNUG01000001">
    <property type="protein sequence ID" value="SEE25717.1"/>
    <property type="molecule type" value="Genomic_DNA"/>
</dbReference>
<feature type="domain" description="4Fe-4S ferredoxin-type" evidence="8">
    <location>
        <begin position="260"/>
        <end position="288"/>
    </location>
</feature>
<feature type="transmembrane region" description="Helical" evidence="7">
    <location>
        <begin position="196"/>
        <end position="213"/>
    </location>
</feature>
<evidence type="ECO:0000256" key="1">
    <source>
        <dbReference type="ARBA" id="ARBA00022448"/>
    </source>
</evidence>
<dbReference type="Pfam" id="PF12801">
    <property type="entry name" value="Fer4_5"/>
    <property type="match status" value="1"/>
</dbReference>
<keyword evidence="6" id="KW-0411">Iron-sulfur</keyword>